<proteinExistence type="predicted"/>
<evidence type="ECO:0000313" key="1">
    <source>
        <dbReference type="EMBL" id="CAD8645766.1"/>
    </source>
</evidence>
<organism evidence="1">
    <name type="scientific">Cryptomonas curvata</name>
    <dbReference type="NCBI Taxonomy" id="233186"/>
    <lineage>
        <taxon>Eukaryota</taxon>
        <taxon>Cryptophyceae</taxon>
        <taxon>Cryptomonadales</taxon>
        <taxon>Cryptomonadaceae</taxon>
        <taxon>Cryptomonas</taxon>
    </lineage>
</organism>
<accession>A0A7S0QS76</accession>
<name>A0A7S0QS76_9CRYP</name>
<protein>
    <submittedName>
        <fullName evidence="1">Uncharacterized protein</fullName>
    </submittedName>
</protein>
<gene>
    <name evidence="1" type="ORF">CCUR1050_LOCUS23451</name>
</gene>
<dbReference type="EMBL" id="HBEZ01042635">
    <property type="protein sequence ID" value="CAD8645766.1"/>
    <property type="molecule type" value="Transcribed_RNA"/>
</dbReference>
<dbReference type="AlphaFoldDB" id="A0A7S0QS76"/>
<reference evidence="1" key="1">
    <citation type="submission" date="2021-01" db="EMBL/GenBank/DDBJ databases">
        <authorList>
            <person name="Corre E."/>
            <person name="Pelletier E."/>
            <person name="Niang G."/>
            <person name="Scheremetjew M."/>
            <person name="Finn R."/>
            <person name="Kale V."/>
            <person name="Holt S."/>
            <person name="Cochrane G."/>
            <person name="Meng A."/>
            <person name="Brown T."/>
            <person name="Cohen L."/>
        </authorList>
    </citation>
    <scope>NUCLEOTIDE SEQUENCE</scope>
    <source>
        <strain evidence="1">CCAP979/52</strain>
    </source>
</reference>
<sequence length="112" mass="12915">MNCVTIDGRRFKTFRLVEHFVLEVQVRKQNLSCLPYPIPLVRLHPSELKSSSSVSESYFKHIVLLAKSCLDPILKNSAEQSTGKWALHKMVEILSIQSYLLRNPFANGFLRR</sequence>